<organism evidence="1 2">
    <name type="scientific">Paenibacillus rhizosphaerae</name>
    <dbReference type="NCBI Taxonomy" id="297318"/>
    <lineage>
        <taxon>Bacteria</taxon>
        <taxon>Bacillati</taxon>
        <taxon>Bacillota</taxon>
        <taxon>Bacilli</taxon>
        <taxon>Bacillales</taxon>
        <taxon>Paenibacillaceae</taxon>
        <taxon>Paenibacillus</taxon>
    </lineage>
</organism>
<evidence type="ECO:0000313" key="1">
    <source>
        <dbReference type="EMBL" id="OMF44276.1"/>
    </source>
</evidence>
<dbReference type="InterPro" id="IPR015231">
    <property type="entry name" value="DUF1934"/>
</dbReference>
<dbReference type="AlphaFoldDB" id="A0A1R1DXM8"/>
<dbReference type="InterPro" id="IPR012674">
    <property type="entry name" value="Calycin"/>
</dbReference>
<reference evidence="1 2" key="1">
    <citation type="submission" date="2016-11" db="EMBL/GenBank/DDBJ databases">
        <title>Paenibacillus species isolates.</title>
        <authorList>
            <person name="Beno S.M."/>
        </authorList>
    </citation>
    <scope>NUCLEOTIDE SEQUENCE [LARGE SCALE GENOMIC DNA]</scope>
    <source>
        <strain evidence="1 2">FSL R5-0378</strain>
    </source>
</reference>
<dbReference type="Proteomes" id="UP000187172">
    <property type="component" value="Unassembled WGS sequence"/>
</dbReference>
<proteinExistence type="predicted"/>
<dbReference type="RefSeq" id="WP_076176954.1">
    <property type="nucleotide sequence ID" value="NZ_MRTP01000026.1"/>
</dbReference>
<sequence length="141" mass="16164">MPDARKATVRLRSRHDGQEVNQEMTAQVFARGQALYVMYEEPEADLQGRKTKTTVKIGANSLKMIRHGAVESEQSFQEGQRLPGFYRSPYTSFNLSTDTRSLKMDLDGMTGEISWAYDLYVYEECTGHFTISFFIQEDNQS</sequence>
<protein>
    <recommendedName>
        <fullName evidence="3">DUF1934 domain-containing protein</fullName>
    </recommendedName>
</protein>
<dbReference type="Gene3D" id="2.40.128.20">
    <property type="match status" value="1"/>
</dbReference>
<gene>
    <name evidence="1" type="ORF">BK138_34705</name>
</gene>
<dbReference type="SUPFAM" id="SSF50814">
    <property type="entry name" value="Lipocalins"/>
    <property type="match status" value="1"/>
</dbReference>
<dbReference type="STRING" id="297318.BK138_34705"/>
<keyword evidence="2" id="KW-1185">Reference proteome</keyword>
<accession>A0A1R1DXM8</accession>
<evidence type="ECO:0000313" key="2">
    <source>
        <dbReference type="Proteomes" id="UP000187172"/>
    </source>
</evidence>
<comment type="caution">
    <text evidence="1">The sequence shown here is derived from an EMBL/GenBank/DDBJ whole genome shotgun (WGS) entry which is preliminary data.</text>
</comment>
<evidence type="ECO:0008006" key="3">
    <source>
        <dbReference type="Google" id="ProtNLM"/>
    </source>
</evidence>
<dbReference type="EMBL" id="MRTP01000026">
    <property type="protein sequence ID" value="OMF44276.1"/>
    <property type="molecule type" value="Genomic_DNA"/>
</dbReference>
<dbReference type="Pfam" id="PF09148">
    <property type="entry name" value="DUF1934"/>
    <property type="match status" value="1"/>
</dbReference>
<name>A0A1R1DXM8_9BACL</name>